<comment type="cofactor">
    <cofactor evidence="1 9">
        <name>FAD</name>
        <dbReference type="ChEBI" id="CHEBI:57692"/>
    </cofactor>
</comment>
<feature type="binding site" evidence="9">
    <location>
        <position position="80"/>
    </location>
    <ligand>
        <name>FAD</name>
        <dbReference type="ChEBI" id="CHEBI:57692"/>
    </ligand>
</feature>
<dbReference type="OrthoDB" id="289202at2"/>
<keyword evidence="5 9" id="KW-0274">FAD</keyword>
<feature type="binding site" evidence="10">
    <location>
        <position position="358"/>
    </location>
    <ligand>
        <name>NADP(+)</name>
        <dbReference type="ChEBI" id="CHEBI:58349"/>
    </ligand>
</feature>
<evidence type="ECO:0000256" key="7">
    <source>
        <dbReference type="ARBA" id="ARBA00023002"/>
    </source>
</evidence>
<evidence type="ECO:0000256" key="8">
    <source>
        <dbReference type="ARBA" id="ARBA00047776"/>
    </source>
</evidence>
<dbReference type="PIRSF" id="PIRSF000362">
    <property type="entry name" value="FNR"/>
    <property type="match status" value="1"/>
</dbReference>
<evidence type="ECO:0000256" key="4">
    <source>
        <dbReference type="ARBA" id="ARBA00022630"/>
    </source>
</evidence>
<protein>
    <recommendedName>
        <fullName evidence="3">ferredoxin--NADP(+) reductase</fullName>
        <ecNumber evidence="3">1.18.1.2</ecNumber>
    </recommendedName>
</protein>
<feature type="binding site" evidence="10">
    <location>
        <position position="206"/>
    </location>
    <ligand>
        <name>NADP(+)</name>
        <dbReference type="ChEBI" id="CHEBI:58349"/>
    </ligand>
</feature>
<evidence type="ECO:0000256" key="6">
    <source>
        <dbReference type="ARBA" id="ARBA00022857"/>
    </source>
</evidence>
<dbReference type="InterPro" id="IPR021163">
    <property type="entry name" value="Ferredox_Rdtase_adrenod"/>
</dbReference>
<dbReference type="PANTHER" id="PTHR48467:SF1">
    <property type="entry name" value="GLUTAMATE SYNTHASE 1 [NADH], CHLOROPLASTIC-LIKE"/>
    <property type="match status" value="1"/>
</dbReference>
<feature type="domain" description="FAD/NAD(P)-binding" evidence="11">
    <location>
        <begin position="5"/>
        <end position="166"/>
    </location>
</feature>
<dbReference type="PANTHER" id="PTHR48467">
    <property type="entry name" value="GLUTAMATE SYNTHASE 1 [NADH], CHLOROPLASTIC-LIKE"/>
    <property type="match status" value="1"/>
</dbReference>
<dbReference type="InterPro" id="IPR023753">
    <property type="entry name" value="FAD/NAD-binding_dom"/>
</dbReference>
<evidence type="ECO:0000256" key="9">
    <source>
        <dbReference type="PIRSR" id="PIRSR000362-1"/>
    </source>
</evidence>
<dbReference type="SUPFAM" id="SSF51971">
    <property type="entry name" value="Nucleotide-binding domain"/>
    <property type="match status" value="2"/>
</dbReference>
<name>A0A4R0GNJ4_9ACTN</name>
<evidence type="ECO:0000313" key="12">
    <source>
        <dbReference type="EMBL" id="TCB97209.1"/>
    </source>
</evidence>
<dbReference type="Gene3D" id="3.50.50.60">
    <property type="entry name" value="FAD/NAD(P)-binding domain"/>
    <property type="match status" value="1"/>
</dbReference>
<keyword evidence="4" id="KW-0285">Flavoprotein</keyword>
<dbReference type="Pfam" id="PF07992">
    <property type="entry name" value="Pyr_redox_2"/>
    <property type="match status" value="1"/>
</dbReference>
<feature type="binding site" evidence="9">
    <location>
        <position position="351"/>
    </location>
    <ligand>
        <name>FAD</name>
        <dbReference type="ChEBI" id="CHEBI:57692"/>
    </ligand>
</feature>
<feature type="binding site" evidence="10">
    <location>
        <begin position="194"/>
        <end position="195"/>
    </location>
    <ligand>
        <name>NADP(+)</name>
        <dbReference type="ChEBI" id="CHEBI:58349"/>
    </ligand>
</feature>
<dbReference type="AlphaFoldDB" id="A0A4R0GNJ4"/>
<keyword evidence="7" id="KW-0560">Oxidoreductase</keyword>
<comment type="catalytic activity">
    <reaction evidence="8">
        <text>2 reduced [2Fe-2S]-[ferredoxin] + NADP(+) + H(+) = 2 oxidized [2Fe-2S]-[ferredoxin] + NADPH</text>
        <dbReference type="Rhea" id="RHEA:20125"/>
        <dbReference type="Rhea" id="RHEA-COMP:10000"/>
        <dbReference type="Rhea" id="RHEA-COMP:10001"/>
        <dbReference type="ChEBI" id="CHEBI:15378"/>
        <dbReference type="ChEBI" id="CHEBI:33737"/>
        <dbReference type="ChEBI" id="CHEBI:33738"/>
        <dbReference type="ChEBI" id="CHEBI:57783"/>
        <dbReference type="ChEBI" id="CHEBI:58349"/>
        <dbReference type="EC" id="1.18.1.2"/>
    </reaction>
</comment>
<sequence length="444" mass="47606">MRTARIAVVGSGPAGIYAADALVRAEALRVHVDVIDRLPTPYGLVRYGVAPDHPRIKSITGTLQRVLQHDRVRFLGDVELGTTVTAEELDNLYDAVVYATGAAHAQPLDIPGETLPGSWSATELVSWYSGHPDSAATISLDVSSVAVIGAGNVALDVARLLVKTPAELAATDMPTAVLECLAGSAVRDVHIICRRGPEHARFTTKELRELGDLHAAGVVIDGNELPESDAELPPTVRSNLAVLRQLAARPGHDRPRRIHLHFWQRPTAIIGTTTVTGLRLEGTEPTATGGVRGTGTRETLPVGMVVRAVGYRSTALPGLPFDATRGVIPNDGGRILDDTGRPWPGRYVTGWVKRGPSGVVGTNRACAVETVQHLLDDLTTRPPTAPTNTHPIDRILASRGRHVVDFHGWLRIDAGEIELGHTTSRERSKITDWSTLRRLGAATD</sequence>
<dbReference type="RefSeq" id="WP_131303877.1">
    <property type="nucleotide sequence ID" value="NZ_SJJR01000007.1"/>
</dbReference>
<comment type="caution">
    <text evidence="12">The sequence shown here is derived from an EMBL/GenBank/DDBJ whole genome shotgun (WGS) entry which is preliminary data.</text>
</comment>
<evidence type="ECO:0000256" key="3">
    <source>
        <dbReference type="ARBA" id="ARBA00013223"/>
    </source>
</evidence>
<evidence type="ECO:0000256" key="2">
    <source>
        <dbReference type="ARBA" id="ARBA00008312"/>
    </source>
</evidence>
<evidence type="ECO:0000256" key="5">
    <source>
        <dbReference type="ARBA" id="ARBA00022827"/>
    </source>
</evidence>
<organism evidence="12 13">
    <name type="scientific">Micromonospora zingiberis</name>
    <dbReference type="NCBI Taxonomy" id="2053011"/>
    <lineage>
        <taxon>Bacteria</taxon>
        <taxon>Bacillati</taxon>
        <taxon>Actinomycetota</taxon>
        <taxon>Actinomycetes</taxon>
        <taxon>Micromonosporales</taxon>
        <taxon>Micromonosporaceae</taxon>
        <taxon>Micromonospora</taxon>
    </lineage>
</organism>
<feature type="binding site" evidence="9">
    <location>
        <position position="44"/>
    </location>
    <ligand>
        <name>FAD</name>
        <dbReference type="ChEBI" id="CHEBI:57692"/>
    </ligand>
</feature>
<keyword evidence="6 10" id="KW-0521">NADP</keyword>
<proteinExistence type="inferred from homology"/>
<dbReference type="Gene3D" id="3.40.50.720">
    <property type="entry name" value="NAD(P)-binding Rossmann-like Domain"/>
    <property type="match status" value="1"/>
</dbReference>
<dbReference type="GO" id="GO:0004324">
    <property type="term" value="F:ferredoxin-NADP+ reductase activity"/>
    <property type="evidence" value="ECO:0007669"/>
    <property type="project" value="UniProtKB-EC"/>
</dbReference>
<gene>
    <name evidence="12" type="ORF">E0H26_13130</name>
</gene>
<evidence type="ECO:0000256" key="10">
    <source>
        <dbReference type="PIRSR" id="PIRSR000362-2"/>
    </source>
</evidence>
<feature type="binding site" evidence="9">
    <location>
        <position position="14"/>
    </location>
    <ligand>
        <name>FAD</name>
        <dbReference type="ChEBI" id="CHEBI:57692"/>
    </ligand>
</feature>
<reference evidence="12 13" key="1">
    <citation type="submission" date="2019-02" db="EMBL/GenBank/DDBJ databases">
        <title>Jishengella sp. nov., isolated from a root of Zingiber montanum.</title>
        <authorList>
            <person name="Kuncharoen N."/>
            <person name="Kudo T."/>
            <person name="Masahiro Y."/>
            <person name="Ohkuma M."/>
            <person name="Tanasupawat S."/>
        </authorList>
    </citation>
    <scope>NUCLEOTIDE SEQUENCE [LARGE SCALE GENOMIC DNA]</scope>
    <source>
        <strain evidence="12 13">PLAI 1-1</strain>
    </source>
</reference>
<keyword evidence="13" id="KW-1185">Reference proteome</keyword>
<evidence type="ECO:0000256" key="1">
    <source>
        <dbReference type="ARBA" id="ARBA00001974"/>
    </source>
</evidence>
<dbReference type="EC" id="1.18.1.2" evidence="3"/>
<evidence type="ECO:0000313" key="13">
    <source>
        <dbReference type="Proteomes" id="UP000292274"/>
    </source>
</evidence>
<comment type="similarity">
    <text evidence="2">Belongs to the ferredoxin--NADP reductase type 1 family.</text>
</comment>
<accession>A0A4R0GNJ4</accession>
<dbReference type="InterPro" id="IPR055275">
    <property type="entry name" value="Ferredox_Rdtase"/>
</dbReference>
<dbReference type="EMBL" id="SJJR01000007">
    <property type="protein sequence ID" value="TCB97209.1"/>
    <property type="molecule type" value="Genomic_DNA"/>
</dbReference>
<evidence type="ECO:0000259" key="11">
    <source>
        <dbReference type="Pfam" id="PF07992"/>
    </source>
</evidence>
<dbReference type="PRINTS" id="PR00419">
    <property type="entry name" value="ADXRDTASE"/>
</dbReference>
<dbReference type="InterPro" id="IPR036188">
    <property type="entry name" value="FAD/NAD-bd_sf"/>
</dbReference>
<dbReference type="Proteomes" id="UP000292274">
    <property type="component" value="Unassembled WGS sequence"/>
</dbReference>